<name>A0A8J2ZZ74_9BACL</name>
<evidence type="ECO:0000256" key="1">
    <source>
        <dbReference type="SAM" id="Phobius"/>
    </source>
</evidence>
<dbReference type="InterPro" id="IPR025434">
    <property type="entry name" value="YesK-like"/>
</dbReference>
<dbReference type="AlphaFoldDB" id="A0A8J2ZZ74"/>
<evidence type="ECO:0000313" key="3">
    <source>
        <dbReference type="Proteomes" id="UP000656813"/>
    </source>
</evidence>
<dbReference type="Pfam" id="PF14150">
    <property type="entry name" value="YesK"/>
    <property type="match status" value="1"/>
</dbReference>
<keyword evidence="1" id="KW-1133">Transmembrane helix</keyword>
<dbReference type="EMBL" id="BMFV01000037">
    <property type="protein sequence ID" value="GGH87132.1"/>
    <property type="molecule type" value="Genomic_DNA"/>
</dbReference>
<sequence>MLFFIIFIGMCYGTMAFLMSYILTKKSGKRFYAPLVTFIVGGLLLWYSIFIVGGFEGMGYGLVSLGILAVAVFSVVPLAILGKFYTAKQNHYSRIDKVFLGVLPVIFIAGLLFLHHLDDNYWVIDQGAVAVAKSELNQSGYSLSTIGEGKKSLTLTLGKEYRGKKISIEKVKQWRSTTVIVKLTEGGELEKTPFITVGLDEIKEPLTVKTTDGKIFSAFK</sequence>
<keyword evidence="1" id="KW-0812">Transmembrane</keyword>
<proteinExistence type="predicted"/>
<reference evidence="2" key="1">
    <citation type="journal article" date="2014" name="Int. J. Syst. Evol. Microbiol.">
        <title>Complete genome sequence of Corynebacterium casei LMG S-19264T (=DSM 44701T), isolated from a smear-ripened cheese.</title>
        <authorList>
            <consortium name="US DOE Joint Genome Institute (JGI-PGF)"/>
            <person name="Walter F."/>
            <person name="Albersmeier A."/>
            <person name="Kalinowski J."/>
            <person name="Ruckert C."/>
        </authorList>
    </citation>
    <scope>NUCLEOTIDE SEQUENCE</scope>
    <source>
        <strain evidence="2">CGMCC 1.12777</strain>
    </source>
</reference>
<feature type="transmembrane region" description="Helical" evidence="1">
    <location>
        <begin position="6"/>
        <end position="24"/>
    </location>
</feature>
<evidence type="ECO:0000313" key="2">
    <source>
        <dbReference type="EMBL" id="GGH87132.1"/>
    </source>
</evidence>
<dbReference type="Proteomes" id="UP000656813">
    <property type="component" value="Unassembled WGS sequence"/>
</dbReference>
<feature type="transmembrane region" description="Helical" evidence="1">
    <location>
        <begin position="31"/>
        <end position="55"/>
    </location>
</feature>
<comment type="caution">
    <text evidence="2">The sequence shown here is derived from an EMBL/GenBank/DDBJ whole genome shotgun (WGS) entry which is preliminary data.</text>
</comment>
<organism evidence="2 3">
    <name type="scientific">Pullulanibacillus pueri</name>
    <dbReference type="NCBI Taxonomy" id="1437324"/>
    <lineage>
        <taxon>Bacteria</taxon>
        <taxon>Bacillati</taxon>
        <taxon>Bacillota</taxon>
        <taxon>Bacilli</taxon>
        <taxon>Bacillales</taxon>
        <taxon>Sporolactobacillaceae</taxon>
        <taxon>Pullulanibacillus</taxon>
    </lineage>
</organism>
<gene>
    <name evidence="2" type="ORF">GCM10007096_36440</name>
</gene>
<reference evidence="2" key="2">
    <citation type="submission" date="2020-09" db="EMBL/GenBank/DDBJ databases">
        <authorList>
            <person name="Sun Q."/>
            <person name="Zhou Y."/>
        </authorList>
    </citation>
    <scope>NUCLEOTIDE SEQUENCE</scope>
    <source>
        <strain evidence="2">CGMCC 1.12777</strain>
    </source>
</reference>
<feature type="transmembrane region" description="Helical" evidence="1">
    <location>
        <begin position="61"/>
        <end position="86"/>
    </location>
</feature>
<evidence type="ECO:0008006" key="4">
    <source>
        <dbReference type="Google" id="ProtNLM"/>
    </source>
</evidence>
<keyword evidence="1" id="KW-0472">Membrane</keyword>
<protein>
    <recommendedName>
        <fullName evidence="4">YesK-like protein</fullName>
    </recommendedName>
</protein>
<dbReference type="RefSeq" id="WP_188498812.1">
    <property type="nucleotide sequence ID" value="NZ_BMFV01000037.1"/>
</dbReference>
<accession>A0A8J2ZZ74</accession>
<feature type="transmembrane region" description="Helical" evidence="1">
    <location>
        <begin position="98"/>
        <end position="117"/>
    </location>
</feature>
<keyword evidence="3" id="KW-1185">Reference proteome</keyword>